<dbReference type="SUPFAM" id="SSF52540">
    <property type="entry name" value="P-loop containing nucleoside triphosphate hydrolases"/>
    <property type="match status" value="1"/>
</dbReference>
<sequence>MELVRTLAGKRRIIITGHYGSGKTEFAVNLALALAGIGCKTALADLDIVNPYFRSRERRDMLERRNVRLIATSQACTDADVPALPADIFTTFEDPDLVSVYDVGGDPAGARVLARFAPQINALDHEMLCVVNANRPQTATAQAASAYLRAIETVSGVAVTALVDNTHLCGETGERDLQKGRELIRQVSELTGLPVLCHAVERRMADGSADQFPMDIYMKKPWE</sequence>
<evidence type="ECO:0000313" key="1">
    <source>
        <dbReference type="EMBL" id="QNL43622.1"/>
    </source>
</evidence>
<name>A0A7G9B241_9FIRM</name>
<dbReference type="EMBL" id="CP060490">
    <property type="protein sequence ID" value="QNL43622.1"/>
    <property type="molecule type" value="Genomic_DNA"/>
</dbReference>
<dbReference type="KEGG" id="ohi:H8790_09060"/>
<organism evidence="1 2">
    <name type="scientific">Oscillibacter hominis</name>
    <dbReference type="NCBI Taxonomy" id="2763056"/>
    <lineage>
        <taxon>Bacteria</taxon>
        <taxon>Bacillati</taxon>
        <taxon>Bacillota</taxon>
        <taxon>Clostridia</taxon>
        <taxon>Eubacteriales</taxon>
        <taxon>Oscillospiraceae</taxon>
        <taxon>Oscillibacter</taxon>
    </lineage>
</organism>
<evidence type="ECO:0000313" key="2">
    <source>
        <dbReference type="Proteomes" id="UP000515960"/>
    </source>
</evidence>
<dbReference type="AlphaFoldDB" id="A0A7G9B241"/>
<keyword evidence="2" id="KW-1185">Reference proteome</keyword>
<protein>
    <recommendedName>
        <fullName evidence="3">CobQ/CobB/MinD/ParA nucleotide binding domain-containing protein</fullName>
    </recommendedName>
</protein>
<evidence type="ECO:0008006" key="3">
    <source>
        <dbReference type="Google" id="ProtNLM"/>
    </source>
</evidence>
<proteinExistence type="predicted"/>
<gene>
    <name evidence="1" type="ORF">H8790_09060</name>
</gene>
<accession>A0A7G9B241</accession>
<dbReference type="RefSeq" id="WP_187332213.1">
    <property type="nucleotide sequence ID" value="NZ_CP060490.1"/>
</dbReference>
<reference evidence="1 2" key="1">
    <citation type="submission" date="2020-08" db="EMBL/GenBank/DDBJ databases">
        <authorList>
            <person name="Liu C."/>
            <person name="Sun Q."/>
        </authorList>
    </citation>
    <scope>NUCLEOTIDE SEQUENCE [LARGE SCALE GENOMIC DNA]</scope>
    <source>
        <strain evidence="1 2">NSJ-62</strain>
    </source>
</reference>
<dbReference type="Proteomes" id="UP000515960">
    <property type="component" value="Chromosome"/>
</dbReference>
<dbReference type="InterPro" id="IPR027417">
    <property type="entry name" value="P-loop_NTPase"/>
</dbReference>
<dbReference type="Gene3D" id="3.40.50.300">
    <property type="entry name" value="P-loop containing nucleotide triphosphate hydrolases"/>
    <property type="match status" value="1"/>
</dbReference>